<proteinExistence type="predicted"/>
<dbReference type="GeneID" id="80351001"/>
<evidence type="ECO:0000313" key="3">
    <source>
        <dbReference type="EMBL" id="BCK58849.1"/>
    </source>
</evidence>
<dbReference type="GO" id="GO:0016020">
    <property type="term" value="C:membrane"/>
    <property type="evidence" value="ECO:0007669"/>
    <property type="project" value="TreeGrafter"/>
</dbReference>
<dbReference type="Proteomes" id="UP000516173">
    <property type="component" value="Chromosome"/>
</dbReference>
<dbReference type="PRINTS" id="PR00111">
    <property type="entry name" value="ABHYDROLASE"/>
</dbReference>
<dbReference type="InterPro" id="IPR050266">
    <property type="entry name" value="AB_hydrolase_sf"/>
</dbReference>
<gene>
    <name evidence="3" type="ORF">NWFMUON74_66210</name>
</gene>
<dbReference type="GO" id="GO:0016787">
    <property type="term" value="F:hydrolase activity"/>
    <property type="evidence" value="ECO:0007669"/>
    <property type="project" value="UniProtKB-KW"/>
</dbReference>
<dbReference type="InterPro" id="IPR000073">
    <property type="entry name" value="AB_hydrolase_1"/>
</dbReference>
<dbReference type="Gene3D" id="3.40.50.1820">
    <property type="entry name" value="alpha/beta hydrolase"/>
    <property type="match status" value="1"/>
</dbReference>
<evidence type="ECO:0000256" key="1">
    <source>
        <dbReference type="ARBA" id="ARBA00022801"/>
    </source>
</evidence>
<accession>A0A7G1KXX9</accession>
<dbReference type="KEGG" id="nwl:NWFMUON74_66210"/>
<feature type="domain" description="AB hydrolase-1" evidence="2">
    <location>
        <begin position="69"/>
        <end position="320"/>
    </location>
</feature>
<evidence type="ECO:0000313" key="4">
    <source>
        <dbReference type="Proteomes" id="UP000516173"/>
    </source>
</evidence>
<organism evidence="3 4">
    <name type="scientific">Nocardia wallacei</name>
    <dbReference type="NCBI Taxonomy" id="480035"/>
    <lineage>
        <taxon>Bacteria</taxon>
        <taxon>Bacillati</taxon>
        <taxon>Actinomycetota</taxon>
        <taxon>Actinomycetes</taxon>
        <taxon>Mycobacteriales</taxon>
        <taxon>Nocardiaceae</taxon>
        <taxon>Nocardia</taxon>
    </lineage>
</organism>
<dbReference type="PANTHER" id="PTHR43798:SF31">
    <property type="entry name" value="AB HYDROLASE SUPERFAMILY PROTEIN YCLE"/>
    <property type="match status" value="1"/>
</dbReference>
<dbReference type="EMBL" id="AP023396">
    <property type="protein sequence ID" value="BCK58849.1"/>
    <property type="molecule type" value="Genomic_DNA"/>
</dbReference>
<dbReference type="AlphaFoldDB" id="A0A7G1KXX9"/>
<dbReference type="Pfam" id="PF12697">
    <property type="entry name" value="Abhydrolase_6"/>
    <property type="match status" value="1"/>
</dbReference>
<dbReference type="InterPro" id="IPR029058">
    <property type="entry name" value="AB_hydrolase_fold"/>
</dbReference>
<protein>
    <submittedName>
        <fullName evidence="3">Alpha/beta hydrolase</fullName>
    </submittedName>
</protein>
<keyword evidence="4" id="KW-1185">Reference proteome</keyword>
<sequence>MLVKLPETVTGLLSGTDALTAAYRARLRGRTYATAALNAAPSPEVIPVTTRDGISLRVQAYGPADGDVIVLIHGWSCCIEYWNPQINAFADRYRVVAFDLRGHGASEVGKREFGAEQLADDLSDVLDAVLRPGQRAVLVGHSMGGITIQAWAQHYPEQVIERASAVLLATTTFGSIASETQVLPFFNDLVPAPIWLGRALFGTPVPLPSGFAVRSIFKARILNRAATAEQAEFGLSIVRSCRPQVRGRFALALADLDLPEAAANITVPTSVIAGEYDRLLPKRMSQRIADVLAETGHLDRYTVLPTGHLPNIEAPQEFNAELHRVVRLGQRGRGAVAS</sequence>
<dbReference type="PANTHER" id="PTHR43798">
    <property type="entry name" value="MONOACYLGLYCEROL LIPASE"/>
    <property type="match status" value="1"/>
</dbReference>
<keyword evidence="1 3" id="KW-0378">Hydrolase</keyword>
<name>A0A7G1KXX9_9NOCA</name>
<reference evidence="3 4" key="1">
    <citation type="submission" date="2020-08" db="EMBL/GenBank/DDBJ databases">
        <title>Genome Sequencing of Nocardia wallacei strain FMUON74 and assembly.</title>
        <authorList>
            <person name="Toyokawa M."/>
            <person name="Uesaka K."/>
        </authorList>
    </citation>
    <scope>NUCLEOTIDE SEQUENCE [LARGE SCALE GENOMIC DNA]</scope>
    <source>
        <strain evidence="3 4">FMUON74</strain>
    </source>
</reference>
<evidence type="ECO:0000259" key="2">
    <source>
        <dbReference type="Pfam" id="PF12697"/>
    </source>
</evidence>
<dbReference type="RefSeq" id="WP_187685522.1">
    <property type="nucleotide sequence ID" value="NZ_AP023396.1"/>
</dbReference>
<dbReference type="SUPFAM" id="SSF53474">
    <property type="entry name" value="alpha/beta-Hydrolases"/>
    <property type="match status" value="1"/>
</dbReference>